<comment type="caution">
    <text evidence="1">The sequence shown here is derived from an EMBL/GenBank/DDBJ whole genome shotgun (WGS) entry which is preliminary data.</text>
</comment>
<proteinExistence type="predicted"/>
<gene>
    <name evidence="1" type="ORF">BKD30_11555</name>
</gene>
<dbReference type="STRING" id="554083.BKD30_11555"/>
<reference evidence="1 2" key="1">
    <citation type="submission" date="2016-12" db="EMBL/GenBank/DDBJ databases">
        <title>Draft genome of Tersicoccus phoenicis 1P05MA.</title>
        <authorList>
            <person name="Nakajima Y."/>
            <person name="Yoshizawa S."/>
            <person name="Nakamura K."/>
            <person name="Ogura Y."/>
            <person name="Hayashi T."/>
            <person name="Kogure K."/>
        </authorList>
    </citation>
    <scope>NUCLEOTIDE SEQUENCE [LARGE SCALE GENOMIC DNA]</scope>
    <source>
        <strain evidence="1 2">1p05MA</strain>
    </source>
</reference>
<dbReference type="Proteomes" id="UP000187085">
    <property type="component" value="Unassembled WGS sequence"/>
</dbReference>
<sequence>MSTRAHAVATDRASLPTAPAEERARALTGLIRVVSLAETIRAVPRVDDIGTGLPSFIAAARALALLGLGRRAPGLSEQPTIAEVIRAAETVLDAWEQSPIPEAEWVPISDLFGDGLASLLSISPSSLIRYRSGERSTPDAVAARLHLITTIVADLLGSYNDFGIRRWFHRSRTALDGRAPGDILTGAWGPDDPDVVRVRDLAHSLLGPAFG</sequence>
<organism evidence="1 2">
    <name type="scientific">Tersicoccus phoenicis</name>
    <dbReference type="NCBI Taxonomy" id="554083"/>
    <lineage>
        <taxon>Bacteria</taxon>
        <taxon>Bacillati</taxon>
        <taxon>Actinomycetota</taxon>
        <taxon>Actinomycetes</taxon>
        <taxon>Micrococcales</taxon>
        <taxon>Micrococcaceae</taxon>
        <taxon>Tersicoccus</taxon>
    </lineage>
</organism>
<dbReference type="EMBL" id="MRDE01000072">
    <property type="protein sequence ID" value="OMH23553.1"/>
    <property type="molecule type" value="Genomic_DNA"/>
</dbReference>
<accession>A0A1R1L7P6</accession>
<evidence type="ECO:0000313" key="1">
    <source>
        <dbReference type="EMBL" id="OMH23553.1"/>
    </source>
</evidence>
<keyword evidence="2" id="KW-1185">Reference proteome</keyword>
<name>A0A1R1L7P6_9MICC</name>
<dbReference type="AlphaFoldDB" id="A0A1R1L7P6"/>
<protein>
    <recommendedName>
        <fullName evidence="3">Antitoxin Xre/MbcA/ParS-like toxin-binding domain-containing protein</fullName>
    </recommendedName>
</protein>
<evidence type="ECO:0008006" key="3">
    <source>
        <dbReference type="Google" id="ProtNLM"/>
    </source>
</evidence>
<dbReference type="OrthoDB" id="5191484at2"/>
<dbReference type="RefSeq" id="WP_076704789.1">
    <property type="nucleotide sequence ID" value="NZ_MRDE01000072.1"/>
</dbReference>
<evidence type="ECO:0000313" key="2">
    <source>
        <dbReference type="Proteomes" id="UP000187085"/>
    </source>
</evidence>